<evidence type="ECO:0000313" key="2">
    <source>
        <dbReference type="EMBL" id="KKM20561.1"/>
    </source>
</evidence>
<proteinExistence type="predicted"/>
<evidence type="ECO:0008006" key="3">
    <source>
        <dbReference type="Google" id="ProtNLM"/>
    </source>
</evidence>
<keyword evidence="1" id="KW-1133">Transmembrane helix</keyword>
<reference evidence="2" key="1">
    <citation type="journal article" date="2015" name="Nature">
        <title>Complex archaea that bridge the gap between prokaryotes and eukaryotes.</title>
        <authorList>
            <person name="Spang A."/>
            <person name="Saw J.H."/>
            <person name="Jorgensen S.L."/>
            <person name="Zaremba-Niedzwiedzka K."/>
            <person name="Martijn J."/>
            <person name="Lind A.E."/>
            <person name="van Eijk R."/>
            <person name="Schleper C."/>
            <person name="Guy L."/>
            <person name="Ettema T.J."/>
        </authorList>
    </citation>
    <scope>NUCLEOTIDE SEQUENCE</scope>
</reference>
<comment type="caution">
    <text evidence="2">The sequence shown here is derived from an EMBL/GenBank/DDBJ whole genome shotgun (WGS) entry which is preliminary data.</text>
</comment>
<sequence length="39" mass="4945">MEYYLFIIYILLMVTIFYKVFSAYYRLQEQLKTFESDNF</sequence>
<evidence type="ECO:0000256" key="1">
    <source>
        <dbReference type="SAM" id="Phobius"/>
    </source>
</evidence>
<feature type="transmembrane region" description="Helical" evidence="1">
    <location>
        <begin position="6"/>
        <end position="25"/>
    </location>
</feature>
<keyword evidence="1" id="KW-0812">Transmembrane</keyword>
<dbReference type="EMBL" id="LAZR01013741">
    <property type="protein sequence ID" value="KKM20561.1"/>
    <property type="molecule type" value="Genomic_DNA"/>
</dbReference>
<organism evidence="2">
    <name type="scientific">marine sediment metagenome</name>
    <dbReference type="NCBI Taxonomy" id="412755"/>
    <lineage>
        <taxon>unclassified sequences</taxon>
        <taxon>metagenomes</taxon>
        <taxon>ecological metagenomes</taxon>
    </lineage>
</organism>
<gene>
    <name evidence="2" type="ORF">LCGC14_1644240</name>
</gene>
<dbReference type="AlphaFoldDB" id="A0A0F9HYQ3"/>
<keyword evidence="1" id="KW-0472">Membrane</keyword>
<name>A0A0F9HYQ3_9ZZZZ</name>
<protein>
    <recommendedName>
        <fullName evidence="3">CcmD family protein</fullName>
    </recommendedName>
</protein>
<accession>A0A0F9HYQ3</accession>